<dbReference type="RefSeq" id="WP_005539034.1">
    <property type="nucleotide sequence ID" value="NZ_JH378829.1"/>
</dbReference>
<comment type="caution">
    <text evidence="10">The sequence shown here is derived from an EMBL/GenBank/DDBJ whole genome shotgun (WGS) entry which is preliminary data.</text>
</comment>
<dbReference type="InterPro" id="IPR050187">
    <property type="entry name" value="Lipid_Phosphate_FormReg"/>
</dbReference>
<dbReference type="SMART" id="SM00046">
    <property type="entry name" value="DAGKc"/>
    <property type="match status" value="1"/>
</dbReference>
<dbReference type="PANTHER" id="PTHR12358:SF54">
    <property type="entry name" value="SPHINGOSINE KINASE RELATED PROTEIN"/>
    <property type="match status" value="1"/>
</dbReference>
<evidence type="ECO:0000256" key="2">
    <source>
        <dbReference type="ARBA" id="ARBA00005983"/>
    </source>
</evidence>
<dbReference type="PATRIC" id="fig|679200.3.peg.118"/>
<evidence type="ECO:0000256" key="3">
    <source>
        <dbReference type="ARBA" id="ARBA00022679"/>
    </source>
</evidence>
<proteinExistence type="inferred from homology"/>
<dbReference type="STRING" id="679200.HMPREF9333_00109"/>
<dbReference type="GO" id="GO:0008654">
    <property type="term" value="P:phospholipid biosynthetic process"/>
    <property type="evidence" value="ECO:0007669"/>
    <property type="project" value="UniProtKB-KW"/>
</dbReference>
<protein>
    <recommendedName>
        <fullName evidence="9">DAGKc domain-containing protein</fullName>
    </recommendedName>
</protein>
<dbReference type="InterPro" id="IPR045540">
    <property type="entry name" value="YegS/DAGK_C"/>
</dbReference>
<dbReference type="AlphaFoldDB" id="G5GEX1"/>
<dbReference type="Pfam" id="PF19279">
    <property type="entry name" value="YegS_C"/>
    <property type="match status" value="1"/>
</dbReference>
<feature type="domain" description="DAGKc" evidence="9">
    <location>
        <begin position="1"/>
        <end position="130"/>
    </location>
</feature>
<dbReference type="EMBL" id="ACZL01000003">
    <property type="protein sequence ID" value="EHI56662.1"/>
    <property type="molecule type" value="Genomic_DNA"/>
</dbReference>
<name>G5GEX1_9FIRM</name>
<evidence type="ECO:0000313" key="11">
    <source>
        <dbReference type="Proteomes" id="UP000003011"/>
    </source>
</evidence>
<keyword evidence="3" id="KW-0808">Transferase</keyword>
<dbReference type="NCBIfam" id="TIGR00147">
    <property type="entry name" value="YegS/Rv2252/BmrU family lipid kinase"/>
    <property type="match status" value="1"/>
</dbReference>
<sequence length="305" mass="33702">MLNFIINPNSGGERGYKLWKTLEHYLVKKKIAYKAYITDGVGDAARIAGELTDTDEEVCIIAVGGDGIANEIVDGARISPGFTMGYIPTGSGNDLARGLKLPKSPKRCLKHILKSKEIKEIDYGILSYGKGCHRRFIVSSGIGYDAKVCHDIAERRKLGIPTGFLLKKFIYIASGIKCLLKTKPVKGYVIFDGEKKIEFNNIVLVASHNHPTEGGGFRFAPKADNTDGELSVCIIHHKSKLKLVKILLGAMFGNHMKYAGVRNRECREIKIHTEIPLAVHTDGEVVGMYTDVELRCIGQKLRFIV</sequence>
<keyword evidence="4" id="KW-0547">Nucleotide-binding</keyword>
<dbReference type="Gene3D" id="3.40.50.10330">
    <property type="entry name" value="Probable inorganic polyphosphate/atp-NAD kinase, domain 1"/>
    <property type="match status" value="1"/>
</dbReference>
<evidence type="ECO:0000256" key="1">
    <source>
        <dbReference type="ARBA" id="ARBA00001946"/>
    </source>
</evidence>
<dbReference type="HOGENOM" id="CLU_045532_0_2_9"/>
<accession>G5GEX1</accession>
<dbReference type="Pfam" id="PF00781">
    <property type="entry name" value="DAGK_cat"/>
    <property type="match status" value="1"/>
</dbReference>
<dbReference type="PANTHER" id="PTHR12358">
    <property type="entry name" value="SPHINGOSINE KINASE"/>
    <property type="match status" value="1"/>
</dbReference>
<comment type="cofactor">
    <cofactor evidence="1">
        <name>Mg(2+)</name>
        <dbReference type="ChEBI" id="CHEBI:18420"/>
    </cofactor>
</comment>
<dbReference type="InterPro" id="IPR017438">
    <property type="entry name" value="ATP-NAD_kinase_N"/>
</dbReference>
<keyword evidence="7" id="KW-0594">Phospholipid biosynthesis</keyword>
<reference evidence="10 11" key="1">
    <citation type="submission" date="2011-08" db="EMBL/GenBank/DDBJ databases">
        <title>The Genome Sequence of Johnsonella ignava ATCC 51276.</title>
        <authorList>
            <consortium name="The Broad Institute Genome Sequencing Platform"/>
            <person name="Earl A."/>
            <person name="Ward D."/>
            <person name="Feldgarden M."/>
            <person name="Gevers D."/>
            <person name="Izard J."/>
            <person name="Blanton J.M."/>
            <person name="Baranova O.V."/>
            <person name="Dewhirst F.E."/>
            <person name="Young S.K."/>
            <person name="Zeng Q."/>
            <person name="Gargeya S."/>
            <person name="Fitzgerald M."/>
            <person name="Haas B."/>
            <person name="Abouelleil A."/>
            <person name="Alvarado L."/>
            <person name="Arachchi H.M."/>
            <person name="Berlin A."/>
            <person name="Brown A."/>
            <person name="Chapman S.B."/>
            <person name="Chen Z."/>
            <person name="Dunbar C."/>
            <person name="Freedman E."/>
            <person name="Gearin G."/>
            <person name="Gellesch M."/>
            <person name="Goldberg J."/>
            <person name="Griggs A."/>
            <person name="Gujja S."/>
            <person name="Heiman D."/>
            <person name="Howarth C."/>
            <person name="Larson L."/>
            <person name="Lui A."/>
            <person name="MacDonald P.J.P."/>
            <person name="Montmayeur A."/>
            <person name="Murphy C."/>
            <person name="Neiman D."/>
            <person name="Pearson M."/>
            <person name="Priest M."/>
            <person name="Roberts A."/>
            <person name="Saif S."/>
            <person name="Shea T."/>
            <person name="Shenoy N."/>
            <person name="Sisk P."/>
            <person name="Stolte C."/>
            <person name="Sykes S."/>
            <person name="Wortman J."/>
            <person name="Nusbaum C."/>
            <person name="Birren B."/>
        </authorList>
    </citation>
    <scope>NUCLEOTIDE SEQUENCE [LARGE SCALE GENOMIC DNA]</scope>
    <source>
        <strain evidence="10 11">ATCC 51276</strain>
    </source>
</reference>
<dbReference type="SUPFAM" id="SSF111331">
    <property type="entry name" value="NAD kinase/diacylglycerol kinase-like"/>
    <property type="match status" value="1"/>
</dbReference>
<evidence type="ECO:0000259" key="9">
    <source>
        <dbReference type="PROSITE" id="PS50146"/>
    </source>
</evidence>
<keyword evidence="7" id="KW-0443">Lipid metabolism</keyword>
<comment type="similarity">
    <text evidence="2">Belongs to the diacylglycerol/lipid kinase family.</text>
</comment>
<keyword evidence="5" id="KW-0418">Kinase</keyword>
<evidence type="ECO:0000256" key="6">
    <source>
        <dbReference type="ARBA" id="ARBA00022840"/>
    </source>
</evidence>
<dbReference type="InterPro" id="IPR016064">
    <property type="entry name" value="NAD/diacylglycerol_kinase_sf"/>
</dbReference>
<dbReference type="InterPro" id="IPR005218">
    <property type="entry name" value="Diacylglycerol/lipid_kinase"/>
</dbReference>
<keyword evidence="8" id="KW-1208">Phospholipid metabolism</keyword>
<dbReference type="eggNOG" id="COG1597">
    <property type="taxonomic scope" value="Bacteria"/>
</dbReference>
<dbReference type="Gene3D" id="2.60.200.40">
    <property type="match status" value="1"/>
</dbReference>
<keyword evidence="11" id="KW-1185">Reference proteome</keyword>
<organism evidence="10 11">
    <name type="scientific">Johnsonella ignava ATCC 51276</name>
    <dbReference type="NCBI Taxonomy" id="679200"/>
    <lineage>
        <taxon>Bacteria</taxon>
        <taxon>Bacillati</taxon>
        <taxon>Bacillota</taxon>
        <taxon>Clostridia</taxon>
        <taxon>Lachnospirales</taxon>
        <taxon>Lachnospiraceae</taxon>
        <taxon>Johnsonella</taxon>
    </lineage>
</organism>
<dbReference type="InterPro" id="IPR001206">
    <property type="entry name" value="Diacylglycerol_kinase_cat_dom"/>
</dbReference>
<dbReference type="GO" id="GO:0016301">
    <property type="term" value="F:kinase activity"/>
    <property type="evidence" value="ECO:0007669"/>
    <property type="project" value="UniProtKB-KW"/>
</dbReference>
<dbReference type="GO" id="GO:0005524">
    <property type="term" value="F:ATP binding"/>
    <property type="evidence" value="ECO:0007669"/>
    <property type="project" value="UniProtKB-KW"/>
</dbReference>
<evidence type="ECO:0000256" key="4">
    <source>
        <dbReference type="ARBA" id="ARBA00022741"/>
    </source>
</evidence>
<evidence type="ECO:0000256" key="5">
    <source>
        <dbReference type="ARBA" id="ARBA00022777"/>
    </source>
</evidence>
<dbReference type="PROSITE" id="PS50146">
    <property type="entry name" value="DAGK"/>
    <property type="match status" value="1"/>
</dbReference>
<keyword evidence="6" id="KW-0067">ATP-binding</keyword>
<dbReference type="OrthoDB" id="9786026at2"/>
<evidence type="ECO:0000256" key="7">
    <source>
        <dbReference type="ARBA" id="ARBA00023209"/>
    </source>
</evidence>
<dbReference type="Proteomes" id="UP000003011">
    <property type="component" value="Unassembled WGS sequence"/>
</dbReference>
<evidence type="ECO:0000313" key="10">
    <source>
        <dbReference type="EMBL" id="EHI56662.1"/>
    </source>
</evidence>
<evidence type="ECO:0000256" key="8">
    <source>
        <dbReference type="ARBA" id="ARBA00023264"/>
    </source>
</evidence>
<gene>
    <name evidence="10" type="ORF">HMPREF9333_00109</name>
</gene>
<keyword evidence="7" id="KW-0444">Lipid biosynthesis</keyword>